<dbReference type="PRINTS" id="PR00421">
    <property type="entry name" value="THIOREDOXIN"/>
</dbReference>
<dbReference type="CDD" id="cd02947">
    <property type="entry name" value="TRX_family"/>
    <property type="match status" value="1"/>
</dbReference>
<keyword evidence="1" id="KW-0813">Transport</keyword>
<dbReference type="InterPro" id="IPR036249">
    <property type="entry name" value="Thioredoxin-like_sf"/>
</dbReference>
<keyword evidence="3" id="KW-0676">Redox-active center</keyword>
<evidence type="ECO:0000256" key="4">
    <source>
        <dbReference type="ARBA" id="ARBA00038337"/>
    </source>
</evidence>
<dbReference type="PANTHER" id="PTHR46115">
    <property type="entry name" value="THIOREDOXIN-LIKE PROTEIN 1"/>
    <property type="match status" value="1"/>
</dbReference>
<dbReference type="InterPro" id="IPR017937">
    <property type="entry name" value="Thioredoxin_CS"/>
</dbReference>
<dbReference type="PROSITE" id="PS00194">
    <property type="entry name" value="THIOREDOXIN_1"/>
    <property type="match status" value="1"/>
</dbReference>
<dbReference type="OrthoDB" id="2121326at2759"/>
<dbReference type="OMA" id="QASASWC"/>
<reference evidence="6" key="1">
    <citation type="submission" date="2021-08" db="EMBL/GenBank/DDBJ databases">
        <title>WGS assembly of Ceratopteris richardii.</title>
        <authorList>
            <person name="Marchant D.B."/>
            <person name="Chen G."/>
            <person name="Jenkins J."/>
            <person name="Shu S."/>
            <person name="Leebens-Mack J."/>
            <person name="Grimwood J."/>
            <person name="Schmutz J."/>
            <person name="Soltis P."/>
            <person name="Soltis D."/>
            <person name="Chen Z.-H."/>
        </authorList>
    </citation>
    <scope>NUCLEOTIDE SEQUENCE</scope>
    <source>
        <strain evidence="6">Whitten #5841</strain>
        <tissue evidence="6">Leaf</tissue>
    </source>
</reference>
<dbReference type="GO" id="GO:0015035">
    <property type="term" value="F:protein-disulfide reductase activity"/>
    <property type="evidence" value="ECO:0007669"/>
    <property type="project" value="InterPro"/>
</dbReference>
<accession>A0A8T2VBV0</accession>
<keyword evidence="2" id="KW-1015">Disulfide bond</keyword>
<dbReference type="EMBL" id="CM035407">
    <property type="protein sequence ID" value="KAH7443243.1"/>
    <property type="molecule type" value="Genomic_DNA"/>
</dbReference>
<dbReference type="NCBIfam" id="TIGR01068">
    <property type="entry name" value="thioredoxin"/>
    <property type="match status" value="1"/>
</dbReference>
<organism evidence="6 7">
    <name type="scientific">Ceratopteris richardii</name>
    <name type="common">Triangle waterfern</name>
    <dbReference type="NCBI Taxonomy" id="49495"/>
    <lineage>
        <taxon>Eukaryota</taxon>
        <taxon>Viridiplantae</taxon>
        <taxon>Streptophyta</taxon>
        <taxon>Embryophyta</taxon>
        <taxon>Tracheophyta</taxon>
        <taxon>Polypodiopsida</taxon>
        <taxon>Polypodiidae</taxon>
        <taxon>Polypodiales</taxon>
        <taxon>Pteridineae</taxon>
        <taxon>Pteridaceae</taxon>
        <taxon>Parkerioideae</taxon>
        <taxon>Ceratopteris</taxon>
    </lineage>
</organism>
<dbReference type="EMBL" id="CM035407">
    <property type="protein sequence ID" value="KAH7443242.1"/>
    <property type="molecule type" value="Genomic_DNA"/>
</dbReference>
<gene>
    <name evidence="6" type="ORF">KP509_02G027000</name>
</gene>
<name>A0A8T2VBV0_CERRI</name>
<evidence type="ECO:0000256" key="3">
    <source>
        <dbReference type="ARBA" id="ARBA00023284"/>
    </source>
</evidence>
<proteinExistence type="inferred from homology"/>
<comment type="caution">
    <text evidence="6">The sequence shown here is derived from an EMBL/GenBank/DDBJ whole genome shotgun (WGS) entry which is preliminary data.</text>
</comment>
<dbReference type="PROSITE" id="PS51352">
    <property type="entry name" value="THIOREDOXIN_2"/>
    <property type="match status" value="1"/>
</dbReference>
<protein>
    <recommendedName>
        <fullName evidence="5">Thioredoxin domain-containing protein</fullName>
    </recommendedName>
</protein>
<keyword evidence="1" id="KW-0249">Electron transport</keyword>
<keyword evidence="7" id="KW-1185">Reference proteome</keyword>
<dbReference type="FunFam" id="3.40.30.10:FF:000245">
    <property type="entry name" value="Thioredoxin"/>
    <property type="match status" value="1"/>
</dbReference>
<feature type="domain" description="Thioredoxin" evidence="5">
    <location>
        <begin position="1"/>
        <end position="112"/>
    </location>
</feature>
<dbReference type="Gene3D" id="3.40.30.10">
    <property type="entry name" value="Glutaredoxin"/>
    <property type="match status" value="1"/>
</dbReference>
<dbReference type="InterPro" id="IPR005746">
    <property type="entry name" value="Thioredoxin"/>
</dbReference>
<dbReference type="Pfam" id="PF00085">
    <property type="entry name" value="Thioredoxin"/>
    <property type="match status" value="1"/>
</dbReference>
<evidence type="ECO:0000259" key="5">
    <source>
        <dbReference type="PROSITE" id="PS51352"/>
    </source>
</evidence>
<dbReference type="Proteomes" id="UP000825935">
    <property type="component" value="Chromosome 2"/>
</dbReference>
<dbReference type="SUPFAM" id="SSF52833">
    <property type="entry name" value="Thioredoxin-like"/>
    <property type="match status" value="1"/>
</dbReference>
<sequence length="119" mass="13183">MSHGNVHVIDSKNAFENKLGEGKSSNKVVVVDFTATWCGPCRMIAPFYEELSEKYSNLIFLKVDVDQLSDISAAYEVRAMPTFMFIENGAVVEKIVGADRTKLEAMVKHYSEKCASLAA</sequence>
<dbReference type="InterPro" id="IPR013766">
    <property type="entry name" value="Thioredoxin_domain"/>
</dbReference>
<evidence type="ECO:0000256" key="1">
    <source>
        <dbReference type="ARBA" id="ARBA00022982"/>
    </source>
</evidence>
<dbReference type="AlphaFoldDB" id="A0A8T2VBV0"/>
<evidence type="ECO:0000313" key="6">
    <source>
        <dbReference type="EMBL" id="KAH7443243.1"/>
    </source>
</evidence>
<comment type="similarity">
    <text evidence="4">Belongs to the thioredoxin family. Plant F-type subfamily.</text>
</comment>
<evidence type="ECO:0000256" key="2">
    <source>
        <dbReference type="ARBA" id="ARBA00023157"/>
    </source>
</evidence>
<evidence type="ECO:0000313" key="7">
    <source>
        <dbReference type="Proteomes" id="UP000825935"/>
    </source>
</evidence>